<protein>
    <recommendedName>
        <fullName evidence="2">DUF306 domain-containing protein</fullName>
    </recommendedName>
</protein>
<dbReference type="EMBL" id="AP022570">
    <property type="protein sequence ID" value="BBX53770.1"/>
    <property type="molecule type" value="Genomic_DNA"/>
</dbReference>
<feature type="domain" description="DUF306" evidence="2">
    <location>
        <begin position="26"/>
        <end position="138"/>
    </location>
</feature>
<evidence type="ECO:0000256" key="1">
    <source>
        <dbReference type="SAM" id="SignalP"/>
    </source>
</evidence>
<keyword evidence="1" id="KW-0732">Signal</keyword>
<organism evidence="3 4">
    <name type="scientific">Mycolicibacterium poriferae</name>
    <dbReference type="NCBI Taxonomy" id="39694"/>
    <lineage>
        <taxon>Bacteria</taxon>
        <taxon>Bacillati</taxon>
        <taxon>Actinomycetota</taxon>
        <taxon>Actinomycetes</taxon>
        <taxon>Mycobacteriales</taxon>
        <taxon>Mycobacteriaceae</taxon>
        <taxon>Mycolicibacterium</taxon>
    </lineage>
</organism>
<dbReference type="AlphaFoldDB" id="A0A6N4VIG6"/>
<dbReference type="InterPro" id="IPR038670">
    <property type="entry name" value="HslJ-like_sf"/>
</dbReference>
<dbReference type="Pfam" id="PF03724">
    <property type="entry name" value="META"/>
    <property type="match status" value="1"/>
</dbReference>
<accession>A0A6N4VIG6</accession>
<name>A0A6N4VIG6_9MYCO</name>
<evidence type="ECO:0000313" key="4">
    <source>
        <dbReference type="Proteomes" id="UP000466785"/>
    </source>
</evidence>
<keyword evidence="4" id="KW-1185">Reference proteome</keyword>
<dbReference type="InterPro" id="IPR005184">
    <property type="entry name" value="DUF306_Meta_HslJ"/>
</dbReference>
<dbReference type="RefSeq" id="WP_163678308.1">
    <property type="nucleotide sequence ID" value="NZ_AP022570.1"/>
</dbReference>
<dbReference type="Gene3D" id="2.40.128.270">
    <property type="match status" value="1"/>
</dbReference>
<dbReference type="Proteomes" id="UP000466785">
    <property type="component" value="Chromosome"/>
</dbReference>
<feature type="chain" id="PRO_5027075166" description="DUF306 domain-containing protein" evidence="1">
    <location>
        <begin position="24"/>
        <end position="150"/>
    </location>
</feature>
<evidence type="ECO:0000259" key="2">
    <source>
        <dbReference type="Pfam" id="PF03724"/>
    </source>
</evidence>
<proteinExistence type="predicted"/>
<dbReference type="PROSITE" id="PS51257">
    <property type="entry name" value="PROKAR_LIPOPROTEIN"/>
    <property type="match status" value="1"/>
</dbReference>
<evidence type="ECO:0000313" key="3">
    <source>
        <dbReference type="EMBL" id="BBX53770.1"/>
    </source>
</evidence>
<dbReference type="KEGG" id="mpof:MPOR_47960"/>
<sequence>MRAALAAATVALLTGCSAPAAEAATSLDGTAWRLTEIQSMDDAQGTTAVPADQRYTVDFGVREGESGPAAFQIDCNRGSSTWQMSIDDSGTSGRLTFGPIAVTEMACPPGSLDQRVSRALTAVRGYLLQDGRLHLSLFADSGILTWEPVD</sequence>
<reference evidence="3 4" key="1">
    <citation type="journal article" date="2019" name="Emerg. Microbes Infect.">
        <title>Comprehensive subspecies identification of 175 nontuberculous mycobacteria species based on 7547 genomic profiles.</title>
        <authorList>
            <person name="Matsumoto Y."/>
            <person name="Kinjo T."/>
            <person name="Motooka D."/>
            <person name="Nabeya D."/>
            <person name="Jung N."/>
            <person name="Uechi K."/>
            <person name="Horii T."/>
            <person name="Iida T."/>
            <person name="Fujita J."/>
            <person name="Nakamura S."/>
        </authorList>
    </citation>
    <scope>NUCLEOTIDE SEQUENCE [LARGE SCALE GENOMIC DNA]</scope>
    <source>
        <strain evidence="3 4">JCM 12603</strain>
    </source>
</reference>
<gene>
    <name evidence="3" type="ORF">MPOR_47960</name>
</gene>
<feature type="signal peptide" evidence="1">
    <location>
        <begin position="1"/>
        <end position="23"/>
    </location>
</feature>